<dbReference type="EMBL" id="BAAABM010000009">
    <property type="protein sequence ID" value="GAA0327176.1"/>
    <property type="molecule type" value="Genomic_DNA"/>
</dbReference>
<dbReference type="SUPFAM" id="SSF48452">
    <property type="entry name" value="TPR-like"/>
    <property type="match status" value="1"/>
</dbReference>
<evidence type="ECO:0000259" key="1">
    <source>
        <dbReference type="Pfam" id="PF12770"/>
    </source>
</evidence>
<accession>A0ABN0W6X9</accession>
<dbReference type="InterPro" id="IPR024983">
    <property type="entry name" value="CHAT_dom"/>
</dbReference>
<sequence>MSDLLALAAHDPRGVYATASELRDTGDPGQRVLALRALGLAGKELGRLREGIAHLREALRLAESARLGYAAAQVRMNLVGLLAAGGDIEGALAAADAAAPVLTGADADRLLANRAYLLARSGRIREVARIARTCTDPEILVGLRINTGLAKAYAGRLGRGEADLRVALAVAERAGLRHQAAMVRHNLAFVAMRRGDLPRALALYDVVEPEFAGAEERLCQLRVDRAEALIAARLPGEARVLLADTVDRLTAGGYRCDTADALLLLAHAELADGDPEAAAETARRARAEFAERTGSALLAEQVGLRARWAHGDRSAALLAAAERTAERLAAYGWASAAADARTLAALVALSRADPDHAEHLLSRVRGGTVSTRVAALHATALLRLARGDRPGASAAVRAGLRAADEHAAALGAVELRGRAAGWAAELADLGVRLATGPRALLVAAERARAIAGRPPAVRPPRDRRLAGLLAELRRVSAEVPGRPELQAAQRRLEGAVRARCRHLSSSRDAVAGWGWLVPALAEALGDRMLVEFVRVGADLLAVTLADGRCRRRVLGPYDKVRTDVRLVRFAVSRLAHDPGNAAARASLAATAGRLHARLIAPLSVGERPLVLAPVGALHGLPWAALPSLTGRPVTVAPSAASWLRAMRTPSAGGHVTLVAGPDLTHADEEIGAVRASHPEARVLTGAAATAENARSALDGAAIAHIAAHGAFRSGNALFSGLRLADGPLFTYDLEHLERPPRLLVLSACDAGRVEIYEGEAVIGMVTAALGFGTATVVAAVTPVGDAAARDLMTGFHRRLAAGASPADALATASGSLSALGFVCFGAGHDGHASSGCDDGPRPGTAAL</sequence>
<evidence type="ECO:0000313" key="3">
    <source>
        <dbReference type="Proteomes" id="UP001501822"/>
    </source>
</evidence>
<dbReference type="InterPro" id="IPR011990">
    <property type="entry name" value="TPR-like_helical_dom_sf"/>
</dbReference>
<keyword evidence="3" id="KW-1185">Reference proteome</keyword>
<dbReference type="Gene3D" id="1.25.40.10">
    <property type="entry name" value="Tetratricopeptide repeat domain"/>
    <property type="match status" value="1"/>
</dbReference>
<proteinExistence type="predicted"/>
<dbReference type="Pfam" id="PF12770">
    <property type="entry name" value="CHAT"/>
    <property type="match status" value="1"/>
</dbReference>
<dbReference type="Proteomes" id="UP001501822">
    <property type="component" value="Unassembled WGS sequence"/>
</dbReference>
<dbReference type="RefSeq" id="WP_252800715.1">
    <property type="nucleotide sequence ID" value="NZ_BAAABM010000009.1"/>
</dbReference>
<feature type="domain" description="CHAT" evidence="1">
    <location>
        <begin position="590"/>
        <end position="816"/>
    </location>
</feature>
<organism evidence="2 3">
    <name type="scientific">Actinoallomurus spadix</name>
    <dbReference type="NCBI Taxonomy" id="79912"/>
    <lineage>
        <taxon>Bacteria</taxon>
        <taxon>Bacillati</taxon>
        <taxon>Actinomycetota</taxon>
        <taxon>Actinomycetes</taxon>
        <taxon>Streptosporangiales</taxon>
        <taxon>Thermomonosporaceae</taxon>
        <taxon>Actinoallomurus</taxon>
    </lineage>
</organism>
<evidence type="ECO:0000313" key="2">
    <source>
        <dbReference type="EMBL" id="GAA0327176.1"/>
    </source>
</evidence>
<name>A0ABN0W6X9_9ACTN</name>
<comment type="caution">
    <text evidence="2">The sequence shown here is derived from an EMBL/GenBank/DDBJ whole genome shotgun (WGS) entry which is preliminary data.</text>
</comment>
<protein>
    <submittedName>
        <fullName evidence="2">CHAT domain-containing protein</fullName>
    </submittedName>
</protein>
<gene>
    <name evidence="2" type="ORF">GCM10010151_16440</name>
</gene>
<reference evidence="2 3" key="1">
    <citation type="journal article" date="2019" name="Int. J. Syst. Evol. Microbiol.">
        <title>The Global Catalogue of Microorganisms (GCM) 10K type strain sequencing project: providing services to taxonomists for standard genome sequencing and annotation.</title>
        <authorList>
            <consortium name="The Broad Institute Genomics Platform"/>
            <consortium name="The Broad Institute Genome Sequencing Center for Infectious Disease"/>
            <person name="Wu L."/>
            <person name="Ma J."/>
        </authorList>
    </citation>
    <scope>NUCLEOTIDE SEQUENCE [LARGE SCALE GENOMIC DNA]</scope>
    <source>
        <strain evidence="2 3">JCM 3146</strain>
    </source>
</reference>